<protein>
    <submittedName>
        <fullName evidence="1">Uncharacterized protein</fullName>
    </submittedName>
</protein>
<evidence type="ECO:0000313" key="1">
    <source>
        <dbReference type="EMBL" id="KAJ7746151.1"/>
    </source>
</evidence>
<organism evidence="1 2">
    <name type="scientific">Mycena maculata</name>
    <dbReference type="NCBI Taxonomy" id="230809"/>
    <lineage>
        <taxon>Eukaryota</taxon>
        <taxon>Fungi</taxon>
        <taxon>Dikarya</taxon>
        <taxon>Basidiomycota</taxon>
        <taxon>Agaricomycotina</taxon>
        <taxon>Agaricomycetes</taxon>
        <taxon>Agaricomycetidae</taxon>
        <taxon>Agaricales</taxon>
        <taxon>Marasmiineae</taxon>
        <taxon>Mycenaceae</taxon>
        <taxon>Mycena</taxon>
    </lineage>
</organism>
<dbReference type="AlphaFoldDB" id="A0AAD7N5B4"/>
<gene>
    <name evidence="1" type="ORF">DFH07DRAFT_776447</name>
</gene>
<sequence>MQPPSTTKTVRHLLWMIPEIDDDTSKTEPFLGSLGCAKTNHVQQQAETTPPVQPHPLHTLWNSVRPHTSQAAVHFHHRACCMVTNLVGKSVTEWANENMHGNIMVLIHTQDSCQRSPGKVLLICGPKITDVQARERKAEKVIDSCMFQFLEVIDLRFTQVWVNNECRE</sequence>
<evidence type="ECO:0000313" key="2">
    <source>
        <dbReference type="Proteomes" id="UP001215280"/>
    </source>
</evidence>
<dbReference type="Proteomes" id="UP001215280">
    <property type="component" value="Unassembled WGS sequence"/>
</dbReference>
<accession>A0AAD7N5B4</accession>
<dbReference type="EMBL" id="JARJLG010000099">
    <property type="protein sequence ID" value="KAJ7746151.1"/>
    <property type="molecule type" value="Genomic_DNA"/>
</dbReference>
<proteinExistence type="predicted"/>
<keyword evidence="2" id="KW-1185">Reference proteome</keyword>
<reference evidence="1" key="1">
    <citation type="submission" date="2023-03" db="EMBL/GenBank/DDBJ databases">
        <title>Massive genome expansion in bonnet fungi (Mycena s.s.) driven by repeated elements and novel gene families across ecological guilds.</title>
        <authorList>
            <consortium name="Lawrence Berkeley National Laboratory"/>
            <person name="Harder C.B."/>
            <person name="Miyauchi S."/>
            <person name="Viragh M."/>
            <person name="Kuo A."/>
            <person name="Thoen E."/>
            <person name="Andreopoulos B."/>
            <person name="Lu D."/>
            <person name="Skrede I."/>
            <person name="Drula E."/>
            <person name="Henrissat B."/>
            <person name="Morin E."/>
            <person name="Kohler A."/>
            <person name="Barry K."/>
            <person name="LaButti K."/>
            <person name="Morin E."/>
            <person name="Salamov A."/>
            <person name="Lipzen A."/>
            <person name="Mereny Z."/>
            <person name="Hegedus B."/>
            <person name="Baldrian P."/>
            <person name="Stursova M."/>
            <person name="Weitz H."/>
            <person name="Taylor A."/>
            <person name="Grigoriev I.V."/>
            <person name="Nagy L.G."/>
            <person name="Martin F."/>
            <person name="Kauserud H."/>
        </authorList>
    </citation>
    <scope>NUCLEOTIDE SEQUENCE</scope>
    <source>
        <strain evidence="1">CBHHK188m</strain>
    </source>
</reference>
<comment type="caution">
    <text evidence="1">The sequence shown here is derived from an EMBL/GenBank/DDBJ whole genome shotgun (WGS) entry which is preliminary data.</text>
</comment>
<name>A0AAD7N5B4_9AGAR</name>